<evidence type="ECO:0000256" key="1">
    <source>
        <dbReference type="ARBA" id="ARBA00009437"/>
    </source>
</evidence>
<dbReference type="PANTHER" id="PTHR30293:SF0">
    <property type="entry name" value="NITROGEN ASSIMILATION REGULATORY PROTEIN NAC"/>
    <property type="match status" value="1"/>
</dbReference>
<name>A0A380T818_9PSED</name>
<comment type="similarity">
    <text evidence="1">Belongs to the LysR transcriptional regulatory family.</text>
</comment>
<dbReference type="GO" id="GO:0003677">
    <property type="term" value="F:DNA binding"/>
    <property type="evidence" value="ECO:0007669"/>
    <property type="project" value="UniProtKB-KW"/>
</dbReference>
<evidence type="ECO:0000256" key="2">
    <source>
        <dbReference type="ARBA" id="ARBA00023015"/>
    </source>
</evidence>
<keyword evidence="2" id="KW-0805">Transcription regulation</keyword>
<keyword evidence="3" id="KW-0238">DNA-binding</keyword>
<dbReference type="Gene3D" id="1.10.10.10">
    <property type="entry name" value="Winged helix-like DNA-binding domain superfamily/Winged helix DNA-binding domain"/>
    <property type="match status" value="1"/>
</dbReference>
<sequence>MDLRQLRYFVRVVEHGNVTRASEALHIAQPAVSQQIRSLEQDLGMQLLTRSVHGVKPTAAGQTLYRHALDLLRQADSTRELLRQDAETPQGKVSVAMPSSTSRLVAIPLARMIRDRYPGIMLELIEAPSADLPGLLSNRRVALAVVTDAVETPSLALQPLLTEELYLMVWPEFALSSNKVSIAELAQMPLVMPSAPNSIRSRVEWALREHGRPCEILFEASSTSLLFAAVMARLGVTVLPWSAAYLELHEHKLKMAKVDHPQFTRELSLSWHRADVMSNAVQKVKAAIIELTGELRQRPEWARQDDQPRPH</sequence>
<accession>A0A380T818</accession>
<evidence type="ECO:0000256" key="4">
    <source>
        <dbReference type="ARBA" id="ARBA00023159"/>
    </source>
</evidence>
<dbReference type="InterPro" id="IPR005119">
    <property type="entry name" value="LysR_subst-bd"/>
</dbReference>
<keyword evidence="5" id="KW-0804">Transcription</keyword>
<protein>
    <submittedName>
        <fullName evidence="7">Nitrogen assimilation regulatory protein nac</fullName>
    </submittedName>
</protein>
<dbReference type="SUPFAM" id="SSF53850">
    <property type="entry name" value="Periplasmic binding protein-like II"/>
    <property type="match status" value="1"/>
</dbReference>
<dbReference type="RefSeq" id="WP_115089558.1">
    <property type="nucleotide sequence ID" value="NZ_CBCSFG010000017.1"/>
</dbReference>
<gene>
    <name evidence="7" type="primary">nac</name>
    <name evidence="7" type="ORF">CCOS864_05434</name>
</gene>
<dbReference type="SUPFAM" id="SSF46785">
    <property type="entry name" value="Winged helix' DNA-binding domain"/>
    <property type="match status" value="1"/>
</dbReference>
<dbReference type="Pfam" id="PF03466">
    <property type="entry name" value="LysR_substrate"/>
    <property type="match status" value="1"/>
</dbReference>
<dbReference type="FunFam" id="1.10.10.10:FF:000001">
    <property type="entry name" value="LysR family transcriptional regulator"/>
    <property type="match status" value="1"/>
</dbReference>
<dbReference type="InterPro" id="IPR036390">
    <property type="entry name" value="WH_DNA-bd_sf"/>
</dbReference>
<evidence type="ECO:0000256" key="5">
    <source>
        <dbReference type="ARBA" id="ARBA00023163"/>
    </source>
</evidence>
<reference evidence="8" key="1">
    <citation type="submission" date="2018-07" db="EMBL/GenBank/DDBJ databases">
        <authorList>
            <person name="Blom J."/>
        </authorList>
    </citation>
    <scope>NUCLEOTIDE SEQUENCE [LARGE SCALE GENOMIC DNA]</scope>
    <source>
        <strain evidence="8">CCOS 864</strain>
    </source>
</reference>
<dbReference type="PANTHER" id="PTHR30293">
    <property type="entry name" value="TRANSCRIPTIONAL REGULATORY PROTEIN NAC-RELATED"/>
    <property type="match status" value="1"/>
</dbReference>
<dbReference type="AlphaFoldDB" id="A0A380T818"/>
<proteinExistence type="inferred from homology"/>
<evidence type="ECO:0000313" key="8">
    <source>
        <dbReference type="Proteomes" id="UP000255177"/>
    </source>
</evidence>
<dbReference type="PRINTS" id="PR00039">
    <property type="entry name" value="HTHLYSR"/>
</dbReference>
<organism evidence="7 8">
    <name type="scientific">Pseudomonas wadenswilerensis</name>
    <dbReference type="NCBI Taxonomy" id="1785161"/>
    <lineage>
        <taxon>Bacteria</taxon>
        <taxon>Pseudomonadati</taxon>
        <taxon>Pseudomonadota</taxon>
        <taxon>Gammaproteobacteria</taxon>
        <taxon>Pseudomonadales</taxon>
        <taxon>Pseudomonadaceae</taxon>
        <taxon>Pseudomonas</taxon>
    </lineage>
</organism>
<feature type="domain" description="HTH lysR-type" evidence="6">
    <location>
        <begin position="1"/>
        <end position="58"/>
    </location>
</feature>
<dbReference type="PROSITE" id="PS50931">
    <property type="entry name" value="HTH_LYSR"/>
    <property type="match status" value="1"/>
</dbReference>
<dbReference type="InterPro" id="IPR000847">
    <property type="entry name" value="LysR_HTH_N"/>
</dbReference>
<dbReference type="Gene3D" id="3.40.190.290">
    <property type="match status" value="1"/>
</dbReference>
<dbReference type="Proteomes" id="UP000255177">
    <property type="component" value="Unassembled WGS sequence"/>
</dbReference>
<dbReference type="EMBL" id="UIDD01000013">
    <property type="protein sequence ID" value="SUQ65954.1"/>
    <property type="molecule type" value="Genomic_DNA"/>
</dbReference>
<keyword evidence="8" id="KW-1185">Reference proteome</keyword>
<dbReference type="GO" id="GO:2000142">
    <property type="term" value="P:regulation of DNA-templated transcription initiation"/>
    <property type="evidence" value="ECO:0007669"/>
    <property type="project" value="TreeGrafter"/>
</dbReference>
<evidence type="ECO:0000259" key="6">
    <source>
        <dbReference type="PROSITE" id="PS50931"/>
    </source>
</evidence>
<evidence type="ECO:0000313" key="7">
    <source>
        <dbReference type="EMBL" id="SUQ65954.1"/>
    </source>
</evidence>
<keyword evidence="4" id="KW-0010">Activator</keyword>
<dbReference type="GO" id="GO:0003700">
    <property type="term" value="F:DNA-binding transcription factor activity"/>
    <property type="evidence" value="ECO:0007669"/>
    <property type="project" value="InterPro"/>
</dbReference>
<dbReference type="Pfam" id="PF00126">
    <property type="entry name" value="HTH_1"/>
    <property type="match status" value="1"/>
</dbReference>
<evidence type="ECO:0000256" key="3">
    <source>
        <dbReference type="ARBA" id="ARBA00023125"/>
    </source>
</evidence>
<dbReference type="InterPro" id="IPR036388">
    <property type="entry name" value="WH-like_DNA-bd_sf"/>
</dbReference>